<name>A0AA49IXQ3_9PROT</name>
<dbReference type="EMBL" id="CP107246">
    <property type="protein sequence ID" value="WIM04651.1"/>
    <property type="molecule type" value="Genomic_DNA"/>
</dbReference>
<gene>
    <name evidence="2" type="ORF">OHM77_08030</name>
</gene>
<proteinExistence type="predicted"/>
<reference evidence="2" key="1">
    <citation type="journal article" date="2023" name="Nat. Microbiol.">
        <title>Enrichment and characterization of a nitric oxide-reducing microbial community in a continuous bioreactor.</title>
        <authorList>
            <person name="Garrido-Amador P."/>
            <person name="Stortenbeker N."/>
            <person name="Wessels H.J.C.T."/>
            <person name="Speth D.R."/>
            <person name="Garcia-Heredia I."/>
            <person name="Kartal B."/>
        </authorList>
    </citation>
    <scope>NUCLEOTIDE SEQUENCE</scope>
    <source>
        <strain evidence="2">MAG1</strain>
    </source>
</reference>
<accession>A0AA49IXQ3</accession>
<dbReference type="GO" id="GO:0005737">
    <property type="term" value="C:cytoplasm"/>
    <property type="evidence" value="ECO:0007669"/>
    <property type="project" value="TreeGrafter"/>
</dbReference>
<organism evidence="2">
    <name type="scientific">Candidatus Nitricoxidivorans perseverans</name>
    <dbReference type="NCBI Taxonomy" id="2975601"/>
    <lineage>
        <taxon>Bacteria</taxon>
        <taxon>Pseudomonadati</taxon>
        <taxon>Pseudomonadota</taxon>
        <taxon>Betaproteobacteria</taxon>
        <taxon>Nitrosomonadales</taxon>
        <taxon>Sterolibacteriaceae</taxon>
        <taxon>Candidatus Nitricoxidivorans</taxon>
    </lineage>
</organism>
<dbReference type="KEGG" id="npv:OHM77_08030"/>
<dbReference type="PANTHER" id="PTHR48079">
    <property type="entry name" value="PROTEIN YEEZ"/>
    <property type="match status" value="1"/>
</dbReference>
<dbReference type="Pfam" id="PF01370">
    <property type="entry name" value="Epimerase"/>
    <property type="match status" value="1"/>
</dbReference>
<sequence>MQRLLIIGCGDVVRRALPVLMRRWRVYALVRERDAGLAALGVTQIPGDLDCPATLRRLAGLAHAVLHAAPPADAAGGDPRTRRLLAVLRRGSLPRRLVYISTSGVYGDSKGERVAETRAPRPATPRARRRAAAEHLLRRFGADSRCRVSILRAPGIYAADRLPLERLRKGLPVLRAEEDVFTNHIHAADLARACLAALRRGRANRAYNVSDDSALAMGDWFDKLADAFGLPRPPRVGRDEAVRRLTPAQVSFMGESRRLDNGRMKRELKLRLRHPTVDGGIADALGARSCCG</sequence>
<dbReference type="AlphaFoldDB" id="A0AA49IXQ3"/>
<evidence type="ECO:0000259" key="1">
    <source>
        <dbReference type="Pfam" id="PF01370"/>
    </source>
</evidence>
<evidence type="ECO:0000313" key="2">
    <source>
        <dbReference type="EMBL" id="WIM04651.1"/>
    </source>
</evidence>
<dbReference type="InterPro" id="IPR001509">
    <property type="entry name" value="Epimerase_deHydtase"/>
</dbReference>
<dbReference type="PANTHER" id="PTHR48079:SF6">
    <property type="entry name" value="NAD(P)-BINDING DOMAIN-CONTAINING PROTEIN-RELATED"/>
    <property type="match status" value="1"/>
</dbReference>
<dbReference type="GO" id="GO:0004029">
    <property type="term" value="F:aldehyde dehydrogenase (NAD+) activity"/>
    <property type="evidence" value="ECO:0007669"/>
    <property type="project" value="TreeGrafter"/>
</dbReference>
<dbReference type="InterPro" id="IPR036291">
    <property type="entry name" value="NAD(P)-bd_dom_sf"/>
</dbReference>
<dbReference type="InterPro" id="IPR051783">
    <property type="entry name" value="NAD(P)-dependent_oxidoreduct"/>
</dbReference>
<dbReference type="SUPFAM" id="SSF51735">
    <property type="entry name" value="NAD(P)-binding Rossmann-fold domains"/>
    <property type="match status" value="1"/>
</dbReference>
<feature type="domain" description="NAD-dependent epimerase/dehydratase" evidence="1">
    <location>
        <begin position="81"/>
        <end position="209"/>
    </location>
</feature>
<dbReference type="Proteomes" id="UP001234916">
    <property type="component" value="Chromosome"/>
</dbReference>
<dbReference type="Gene3D" id="3.40.50.720">
    <property type="entry name" value="NAD(P)-binding Rossmann-like Domain"/>
    <property type="match status" value="1"/>
</dbReference>
<protein>
    <submittedName>
        <fullName evidence="2">NAD-dependent epimerase/dehydratase family protein</fullName>
    </submittedName>
</protein>